<dbReference type="EMBL" id="JH597987">
    <property type="status" value="NOT_ANNOTATED_CDS"/>
    <property type="molecule type" value="Genomic_DNA"/>
</dbReference>
<feature type="compositionally biased region" description="Basic and acidic residues" evidence="1">
    <location>
        <begin position="230"/>
        <end position="240"/>
    </location>
</feature>
<feature type="transmembrane region" description="Helical" evidence="2">
    <location>
        <begin position="95"/>
        <end position="112"/>
    </location>
</feature>
<proteinExistence type="predicted"/>
<keyword evidence="2" id="KW-1133">Transmembrane helix</keyword>
<dbReference type="Proteomes" id="UP000011713">
    <property type="component" value="Unassembled WGS sequence"/>
</dbReference>
<evidence type="ECO:0000313" key="3">
    <source>
        <dbReference type="EnsemblProtists" id="HpaP810663"/>
    </source>
</evidence>
<evidence type="ECO:0000313" key="4">
    <source>
        <dbReference type="Proteomes" id="UP000011713"/>
    </source>
</evidence>
<keyword evidence="2" id="KW-0812">Transmembrane</keyword>
<reference evidence="4" key="1">
    <citation type="journal article" date="2010" name="Science">
        <title>Signatures of adaptation to obligate biotrophy in the Hyaloperonospora arabidopsidis genome.</title>
        <authorList>
            <person name="Baxter L."/>
            <person name="Tripathy S."/>
            <person name="Ishaque N."/>
            <person name="Boot N."/>
            <person name="Cabral A."/>
            <person name="Kemen E."/>
            <person name="Thines M."/>
            <person name="Ah-Fong A."/>
            <person name="Anderson R."/>
            <person name="Badejoko W."/>
            <person name="Bittner-Eddy P."/>
            <person name="Boore J.L."/>
            <person name="Chibucos M.C."/>
            <person name="Coates M."/>
            <person name="Dehal P."/>
            <person name="Delehaunty K."/>
            <person name="Dong S."/>
            <person name="Downton P."/>
            <person name="Dumas B."/>
            <person name="Fabro G."/>
            <person name="Fronick C."/>
            <person name="Fuerstenberg S.I."/>
            <person name="Fulton L."/>
            <person name="Gaulin E."/>
            <person name="Govers F."/>
            <person name="Hughes L."/>
            <person name="Humphray S."/>
            <person name="Jiang R.H."/>
            <person name="Judelson H."/>
            <person name="Kamoun S."/>
            <person name="Kyung K."/>
            <person name="Meijer H."/>
            <person name="Minx P."/>
            <person name="Morris P."/>
            <person name="Nelson J."/>
            <person name="Phuntumart V."/>
            <person name="Qutob D."/>
            <person name="Rehmany A."/>
            <person name="Rougon-Cardoso A."/>
            <person name="Ryden P."/>
            <person name="Torto-Alalibo T."/>
            <person name="Studholme D."/>
            <person name="Wang Y."/>
            <person name="Win J."/>
            <person name="Wood J."/>
            <person name="Clifton S.W."/>
            <person name="Rogers J."/>
            <person name="Van den Ackerveken G."/>
            <person name="Jones J.D."/>
            <person name="McDowell J.M."/>
            <person name="Beynon J."/>
            <person name="Tyler B.M."/>
        </authorList>
    </citation>
    <scope>NUCLEOTIDE SEQUENCE [LARGE SCALE GENOMIC DNA]</scope>
    <source>
        <strain evidence="4">Emoy2</strain>
    </source>
</reference>
<feature type="region of interest" description="Disordered" evidence="1">
    <location>
        <begin position="209"/>
        <end position="240"/>
    </location>
</feature>
<dbReference type="EnsemblProtists" id="HpaT810663">
    <property type="protein sequence ID" value="HpaP810663"/>
    <property type="gene ID" value="HpaG810663"/>
</dbReference>
<dbReference type="HOGENOM" id="CLU_090178_0_0_1"/>
<evidence type="ECO:0000256" key="2">
    <source>
        <dbReference type="SAM" id="Phobius"/>
    </source>
</evidence>
<dbReference type="eggNOG" id="ENOG502S3CK">
    <property type="taxonomic scope" value="Eukaryota"/>
</dbReference>
<keyword evidence="2" id="KW-0472">Membrane</keyword>
<organism evidence="3 4">
    <name type="scientific">Hyaloperonospora arabidopsidis (strain Emoy2)</name>
    <name type="common">Downy mildew agent</name>
    <name type="synonym">Peronospora arabidopsidis</name>
    <dbReference type="NCBI Taxonomy" id="559515"/>
    <lineage>
        <taxon>Eukaryota</taxon>
        <taxon>Sar</taxon>
        <taxon>Stramenopiles</taxon>
        <taxon>Oomycota</taxon>
        <taxon>Peronosporomycetes</taxon>
        <taxon>Peronosporales</taxon>
        <taxon>Peronosporaceae</taxon>
        <taxon>Hyaloperonospora</taxon>
    </lineage>
</organism>
<evidence type="ECO:0000256" key="1">
    <source>
        <dbReference type="SAM" id="MobiDB-lite"/>
    </source>
</evidence>
<dbReference type="InParanoid" id="M4BVW9"/>
<feature type="transmembrane region" description="Helical" evidence="2">
    <location>
        <begin position="12"/>
        <end position="34"/>
    </location>
</feature>
<keyword evidence="4" id="KW-1185">Reference proteome</keyword>
<feature type="transmembrane region" description="Helical" evidence="2">
    <location>
        <begin position="68"/>
        <end position="88"/>
    </location>
</feature>
<dbReference type="OMA" id="CEMYPQF"/>
<sequence>MKYPDGRFCRAPWLAAYIVLGVSVLLNLLSTAYFSTVDLCDMYPHFSFPEVFVEEIAMHQTLLPLVRVHVSTLHLLGAYVVAVVALQWQVLSRGWLLFIDFVSGPWLFYPLFETVFALLPFTATEPDVPELVSEDESSGGIDADGEDEVVEEIMPCPVDVDACNKAVAKLVQVKLQYANQTIPRPDDWLVFDPVQEKLVLQKHTTCVKDAPSSSTYSTSKHSHSNGSQVDRAREQACWRQ</sequence>
<dbReference type="VEuPathDB" id="FungiDB:HpaG810663"/>
<accession>M4BVW9</accession>
<name>M4BVW9_HYAAE</name>
<dbReference type="AlphaFoldDB" id="M4BVW9"/>
<reference evidence="3" key="2">
    <citation type="submission" date="2015-06" db="UniProtKB">
        <authorList>
            <consortium name="EnsemblProtists"/>
        </authorList>
    </citation>
    <scope>IDENTIFICATION</scope>
    <source>
        <strain evidence="3">Emoy2</strain>
    </source>
</reference>
<protein>
    <submittedName>
        <fullName evidence="3">Uncharacterized protein</fullName>
    </submittedName>
</protein>